<keyword evidence="3" id="KW-1185">Reference proteome</keyword>
<dbReference type="EMBL" id="CP023702">
    <property type="protein sequence ID" value="QEU75978.1"/>
    <property type="molecule type" value="Genomic_DNA"/>
</dbReference>
<evidence type="ECO:0000313" key="3">
    <source>
        <dbReference type="Proteomes" id="UP000326178"/>
    </source>
</evidence>
<dbReference type="RefSeq" id="WP_150491291.1">
    <property type="nucleotide sequence ID" value="NZ_BMUV01000003.1"/>
</dbReference>
<dbReference type="Proteomes" id="UP000326178">
    <property type="component" value="Chromosome"/>
</dbReference>
<gene>
    <name evidence="2" type="ORF">CP967_31990</name>
</gene>
<organism evidence="2 3">
    <name type="scientific">Streptomyces nitrosporeus</name>
    <dbReference type="NCBI Taxonomy" id="28894"/>
    <lineage>
        <taxon>Bacteria</taxon>
        <taxon>Bacillati</taxon>
        <taxon>Actinomycetota</taxon>
        <taxon>Actinomycetes</taxon>
        <taxon>Kitasatosporales</taxon>
        <taxon>Streptomycetaceae</taxon>
        <taxon>Streptomyces</taxon>
    </lineage>
</organism>
<reference evidence="2 3" key="1">
    <citation type="submission" date="2017-09" db="EMBL/GenBank/DDBJ databases">
        <authorList>
            <person name="Lee N."/>
            <person name="Cho B.-K."/>
        </authorList>
    </citation>
    <scope>NUCLEOTIDE SEQUENCE [LARGE SCALE GENOMIC DNA]</scope>
    <source>
        <strain evidence="2 3">ATCC 12769</strain>
    </source>
</reference>
<evidence type="ECO:0000256" key="1">
    <source>
        <dbReference type="SAM" id="MobiDB-lite"/>
    </source>
</evidence>
<sequence>MTSHKDTRRPQDETALDEVTEEAGRAARRPVPEKDPEKDGDGGRPGEGDALSPSPPAQQETAGHEE</sequence>
<dbReference type="AlphaFoldDB" id="A0A5J6FHY9"/>
<feature type="compositionally biased region" description="Basic and acidic residues" evidence="1">
    <location>
        <begin position="22"/>
        <end position="47"/>
    </location>
</feature>
<accession>A0A5J6FHY9</accession>
<dbReference type="KEGG" id="snk:CP967_31990"/>
<evidence type="ECO:0000313" key="2">
    <source>
        <dbReference type="EMBL" id="QEU75978.1"/>
    </source>
</evidence>
<protein>
    <submittedName>
        <fullName evidence="2">Uncharacterized protein</fullName>
    </submittedName>
</protein>
<feature type="compositionally biased region" description="Polar residues" evidence="1">
    <location>
        <begin position="57"/>
        <end position="66"/>
    </location>
</feature>
<proteinExistence type="predicted"/>
<name>A0A5J6FHY9_9ACTN</name>
<feature type="compositionally biased region" description="Basic and acidic residues" evidence="1">
    <location>
        <begin position="1"/>
        <end position="12"/>
    </location>
</feature>
<feature type="region of interest" description="Disordered" evidence="1">
    <location>
        <begin position="1"/>
        <end position="66"/>
    </location>
</feature>